<dbReference type="EMBL" id="KZ819611">
    <property type="protein sequence ID" value="PWN31337.1"/>
    <property type="molecule type" value="Genomic_DNA"/>
</dbReference>
<accession>A0A316V1A3</accession>
<name>A0A316V1A3_9BASI</name>
<keyword evidence="2" id="KW-1185">Reference proteome</keyword>
<dbReference type="AlphaFoldDB" id="A0A316V1A3"/>
<organism evidence="1 2">
    <name type="scientific">Meira miltonrushii</name>
    <dbReference type="NCBI Taxonomy" id="1280837"/>
    <lineage>
        <taxon>Eukaryota</taxon>
        <taxon>Fungi</taxon>
        <taxon>Dikarya</taxon>
        <taxon>Basidiomycota</taxon>
        <taxon>Ustilaginomycotina</taxon>
        <taxon>Exobasidiomycetes</taxon>
        <taxon>Exobasidiales</taxon>
        <taxon>Brachybasidiaceae</taxon>
        <taxon>Meira</taxon>
    </lineage>
</organism>
<gene>
    <name evidence="1" type="ORF">FA14DRAFT_128341</name>
</gene>
<dbReference type="RefSeq" id="XP_025351639.1">
    <property type="nucleotide sequence ID" value="XM_025496850.1"/>
</dbReference>
<dbReference type="Proteomes" id="UP000245771">
    <property type="component" value="Unassembled WGS sequence"/>
</dbReference>
<evidence type="ECO:0000313" key="2">
    <source>
        <dbReference type="Proteomes" id="UP000245771"/>
    </source>
</evidence>
<dbReference type="GeneID" id="37018631"/>
<dbReference type="OrthoDB" id="497541at2759"/>
<proteinExistence type="predicted"/>
<sequence>MACVAILLRLFLTKSQKHTDLASLTHPEKQVRKTLGNRQWSLPEPQSYRMICSTDSPKFRPFRYGDYKVTMGIRFIPEVQWFQLYRSYPAYIRLRQLRHKNKGRECCDIVPHPKQRNILAALEVARSISAYLNARYPDLFRIELCHGAKDAGNFGENVRAIQQQIDPSSYNPMAVAGELVPDDLALLLPDDDAVPDDRGAVQYRLIAGSICTAGFWRLRDKLNSTLQEIHTSGKVPQFAERLRDPLDRFFTKMEAGSGRLSERNNYFFQVVRKEDSMNKVYQLRDVDSTLGPVDLSTPIQRPQDLVMRTERQTLRKLPKSGAVLFTIHTHMVPIEVMAKEPGIPGRLAYAMRNWPEDVAWYKAASLYREGVLPFLDKAHQDQIRSGIVATQEAEEERSKKSYPF</sequence>
<protein>
    <submittedName>
        <fullName evidence="1">Uncharacterized protein</fullName>
    </submittedName>
</protein>
<dbReference type="InterPro" id="IPR021848">
    <property type="entry name" value="HODM_asu-like"/>
</dbReference>
<dbReference type="Pfam" id="PF11927">
    <property type="entry name" value="HODM_asu-like"/>
    <property type="match status" value="1"/>
</dbReference>
<dbReference type="InParanoid" id="A0A316V1A3"/>
<reference evidence="1 2" key="1">
    <citation type="journal article" date="2018" name="Mol. Biol. Evol.">
        <title>Broad Genomic Sampling Reveals a Smut Pathogenic Ancestry of the Fungal Clade Ustilaginomycotina.</title>
        <authorList>
            <person name="Kijpornyongpan T."/>
            <person name="Mondo S.J."/>
            <person name="Barry K."/>
            <person name="Sandor L."/>
            <person name="Lee J."/>
            <person name="Lipzen A."/>
            <person name="Pangilinan J."/>
            <person name="LaButti K."/>
            <person name="Hainaut M."/>
            <person name="Henrissat B."/>
            <person name="Grigoriev I.V."/>
            <person name="Spatafora J.W."/>
            <person name="Aime M.C."/>
        </authorList>
    </citation>
    <scope>NUCLEOTIDE SEQUENCE [LARGE SCALE GENOMIC DNA]</scope>
    <source>
        <strain evidence="1 2">MCA 3882</strain>
    </source>
</reference>
<evidence type="ECO:0000313" key="1">
    <source>
        <dbReference type="EMBL" id="PWN31337.1"/>
    </source>
</evidence>
<dbReference type="STRING" id="1280837.A0A316V1A3"/>